<dbReference type="SMART" id="SM00164">
    <property type="entry name" value="TBC"/>
    <property type="match status" value="1"/>
</dbReference>
<dbReference type="GO" id="GO:0005096">
    <property type="term" value="F:GTPase activator activity"/>
    <property type="evidence" value="ECO:0007669"/>
    <property type="project" value="TreeGrafter"/>
</dbReference>
<dbReference type="PANTHER" id="PTHR47219:SF9">
    <property type="entry name" value="GTPASE ACTIVATING PROTEIN AND CENTROSOME-ASSOCIATED, ISOFORM B"/>
    <property type="match status" value="1"/>
</dbReference>
<evidence type="ECO:0000313" key="3">
    <source>
        <dbReference type="Proteomes" id="UP000268162"/>
    </source>
</evidence>
<dbReference type="EMBL" id="ML002947">
    <property type="protein sequence ID" value="RKP35149.1"/>
    <property type="molecule type" value="Genomic_DNA"/>
</dbReference>
<dbReference type="PANTHER" id="PTHR47219">
    <property type="entry name" value="RAB GTPASE-ACTIVATING PROTEIN 1-LIKE"/>
    <property type="match status" value="1"/>
</dbReference>
<dbReference type="InterPro" id="IPR000195">
    <property type="entry name" value="Rab-GAP-TBC_dom"/>
</dbReference>
<gene>
    <name evidence="2" type="ORF">BJ085DRAFT_15659</name>
</gene>
<protein>
    <submittedName>
        <fullName evidence="2">Rab-GTPase-TBC domain-containing protein</fullName>
    </submittedName>
</protein>
<dbReference type="InterPro" id="IPR035969">
    <property type="entry name" value="Rab-GAP_TBC_sf"/>
</dbReference>
<dbReference type="PROSITE" id="PS50086">
    <property type="entry name" value="TBC_RABGAP"/>
    <property type="match status" value="1"/>
</dbReference>
<proteinExistence type="predicted"/>
<keyword evidence="3" id="KW-1185">Reference proteome</keyword>
<dbReference type="STRING" id="215637.A0A4V1J4D2"/>
<dbReference type="FunFam" id="1.10.8.270:FF:000016">
    <property type="entry name" value="TBC1 domain family member 2A"/>
    <property type="match status" value="1"/>
</dbReference>
<dbReference type="AlphaFoldDB" id="A0A4V1J4D2"/>
<name>A0A4V1J4D2_9FUNG</name>
<organism evidence="2 3">
    <name type="scientific">Dimargaris cristalligena</name>
    <dbReference type="NCBI Taxonomy" id="215637"/>
    <lineage>
        <taxon>Eukaryota</taxon>
        <taxon>Fungi</taxon>
        <taxon>Fungi incertae sedis</taxon>
        <taxon>Zoopagomycota</taxon>
        <taxon>Kickxellomycotina</taxon>
        <taxon>Dimargaritomycetes</taxon>
        <taxon>Dimargaritales</taxon>
        <taxon>Dimargaritaceae</taxon>
        <taxon>Dimargaris</taxon>
    </lineage>
</organism>
<dbReference type="SUPFAM" id="SSF47923">
    <property type="entry name" value="Ypt/Rab-GAP domain of gyp1p"/>
    <property type="match status" value="2"/>
</dbReference>
<accession>A0A4V1J4D2</accession>
<sequence>TPVHFPTPNNQARKMVIYGIPTTLRPRVWQFFAEEAKIRQSGFYEDLLNRERIPIFDVIERDIPRCYPDHQLFCDNQSEGQRQLFDILKAYAHYNPEVGYCQGMGRLVGVFLMQHMSAEDSFWLLAATIRQYLPQYYVPTLTQVRIDSAVFEKLLQEHNRKLANHFAVNDITPLMYVTSWFMTLFTMTLPWASVLRVWDWFYLKGTKILFRIGLAILDCISDHLLTECPTNSEILQYLLHIPKDKLAPEHLFAAANRVRIKTHHIDRLSRQVTLHGVPARGELSTSESRSPQKSSKRRVFQRVFSP</sequence>
<dbReference type="Proteomes" id="UP000268162">
    <property type="component" value="Unassembled WGS sequence"/>
</dbReference>
<dbReference type="FunFam" id="1.10.472.80:FF:000008">
    <property type="entry name" value="TBC1 domain family member 10A"/>
    <property type="match status" value="1"/>
</dbReference>
<reference evidence="3" key="1">
    <citation type="journal article" date="2018" name="Nat. Microbiol.">
        <title>Leveraging single-cell genomics to expand the fungal tree of life.</title>
        <authorList>
            <person name="Ahrendt S.R."/>
            <person name="Quandt C.A."/>
            <person name="Ciobanu D."/>
            <person name="Clum A."/>
            <person name="Salamov A."/>
            <person name="Andreopoulos B."/>
            <person name="Cheng J.F."/>
            <person name="Woyke T."/>
            <person name="Pelin A."/>
            <person name="Henrissat B."/>
            <person name="Reynolds N.K."/>
            <person name="Benny G.L."/>
            <person name="Smith M.E."/>
            <person name="James T.Y."/>
            <person name="Grigoriev I.V."/>
        </authorList>
    </citation>
    <scope>NUCLEOTIDE SEQUENCE [LARGE SCALE GENOMIC DNA]</scope>
    <source>
        <strain evidence="3">RSA 468</strain>
    </source>
</reference>
<evidence type="ECO:0000259" key="1">
    <source>
        <dbReference type="PROSITE" id="PS50086"/>
    </source>
</evidence>
<dbReference type="InterPro" id="IPR050302">
    <property type="entry name" value="Rab_GAP_TBC_domain"/>
</dbReference>
<feature type="domain" description="Rab-GAP TBC" evidence="1">
    <location>
        <begin position="19"/>
        <end position="205"/>
    </location>
</feature>
<evidence type="ECO:0000313" key="2">
    <source>
        <dbReference type="EMBL" id="RKP35149.1"/>
    </source>
</evidence>
<dbReference type="Gene3D" id="1.10.8.270">
    <property type="entry name" value="putative rabgap domain of human tbc1 domain family member 14 like domains"/>
    <property type="match status" value="1"/>
</dbReference>
<dbReference type="GO" id="GO:0031267">
    <property type="term" value="F:small GTPase binding"/>
    <property type="evidence" value="ECO:0007669"/>
    <property type="project" value="TreeGrafter"/>
</dbReference>
<dbReference type="Pfam" id="PF00566">
    <property type="entry name" value="RabGAP-TBC"/>
    <property type="match status" value="1"/>
</dbReference>
<dbReference type="Gene3D" id="1.10.472.80">
    <property type="entry name" value="Ypt/Rab-GAP domain of gyp1p, domain 3"/>
    <property type="match status" value="1"/>
</dbReference>
<feature type="non-terminal residue" evidence="2">
    <location>
        <position position="1"/>
    </location>
</feature>